<evidence type="ECO:0000256" key="2">
    <source>
        <dbReference type="ARBA" id="ARBA00004924"/>
    </source>
</evidence>
<evidence type="ECO:0000256" key="6">
    <source>
        <dbReference type="ARBA" id="ARBA00022630"/>
    </source>
</evidence>
<keyword evidence="7" id="KW-0274">FAD</keyword>
<evidence type="ECO:0000256" key="7">
    <source>
        <dbReference type="ARBA" id="ARBA00022827"/>
    </source>
</evidence>
<gene>
    <name evidence="15" type="ORF">J2S11_004118</name>
</gene>
<evidence type="ECO:0000256" key="3">
    <source>
        <dbReference type="ARBA" id="ARBA00007588"/>
    </source>
</evidence>
<proteinExistence type="inferred from homology"/>
<dbReference type="Gene3D" id="3.50.50.60">
    <property type="entry name" value="FAD/NAD(P)-binding domain"/>
    <property type="match status" value="1"/>
</dbReference>
<sequence length="440" mass="51051">MNLHNKVYDLIGVGIGPFNLSLAALVDQTELDALFFEQEASFNWHPGMLIEGTDLQSPFLADFVSFADPTSPYTFTNYLHKHERLYKFYFFNRSTIPRREYNQYGKWVAKQLSSCLFHRKVINVVDLGEKEPLYQVHVRHVSSEETEVFLTKNVVIGTGSIPNIPKSFTQLPEQDIVHTSRYLKQKSHLLHSKSITIVGSGQSAAEVFLDLLNEQKDYSYSLSWYTRETGFFQQEAAKLGREVFSPEYVDYFQNLTYKQSVNALGHLDHVRNGIDPETLVSIYNLLYHRSIDQELNVMIQPLTDVQDITASAEEKNYELECKQWQLEEAFTHTTEKVVLATGYKPYYPEWLSRFKDDLTYEEEAPERFKVAEDYRLVFKQKRDHHIYTQVDTEHTHGTAATNLVLSVLGNQKIINSIARKQIYPIPKRSIFQQFKPISTS</sequence>
<name>A0ABT9W4K5_9BACI</name>
<evidence type="ECO:0000256" key="13">
    <source>
        <dbReference type="ARBA" id="ARBA00032738"/>
    </source>
</evidence>
<comment type="cofactor">
    <cofactor evidence="1">
        <name>FAD</name>
        <dbReference type="ChEBI" id="CHEBI:57692"/>
    </cofactor>
</comment>
<evidence type="ECO:0000256" key="14">
    <source>
        <dbReference type="ARBA" id="ARBA00048407"/>
    </source>
</evidence>
<evidence type="ECO:0000256" key="11">
    <source>
        <dbReference type="ARBA" id="ARBA00031158"/>
    </source>
</evidence>
<reference evidence="15 16" key="1">
    <citation type="submission" date="2023-07" db="EMBL/GenBank/DDBJ databases">
        <title>Genomic Encyclopedia of Type Strains, Phase IV (KMG-IV): sequencing the most valuable type-strain genomes for metagenomic binning, comparative biology and taxonomic classification.</title>
        <authorList>
            <person name="Goeker M."/>
        </authorList>
    </citation>
    <scope>NUCLEOTIDE SEQUENCE [LARGE SCALE GENOMIC DNA]</scope>
    <source>
        <strain evidence="15 16">DSM 12751</strain>
    </source>
</reference>
<dbReference type="GO" id="GO:0047091">
    <property type="term" value="F:L-lysine 6-monooxygenase (NADPH) activity"/>
    <property type="evidence" value="ECO:0007669"/>
    <property type="project" value="UniProtKB-EC"/>
</dbReference>
<evidence type="ECO:0000256" key="12">
    <source>
        <dbReference type="ARBA" id="ARBA00032493"/>
    </source>
</evidence>
<keyword evidence="16" id="KW-1185">Reference proteome</keyword>
<evidence type="ECO:0000313" key="15">
    <source>
        <dbReference type="EMBL" id="MDQ0168166.1"/>
    </source>
</evidence>
<dbReference type="EMBL" id="JAUSTY010000025">
    <property type="protein sequence ID" value="MDQ0168166.1"/>
    <property type="molecule type" value="Genomic_DNA"/>
</dbReference>
<dbReference type="Pfam" id="PF13434">
    <property type="entry name" value="Lys_Orn_oxgnase"/>
    <property type="match status" value="1"/>
</dbReference>
<dbReference type="PANTHER" id="PTHR42802:SF1">
    <property type="entry name" value="L-ORNITHINE N(5)-MONOOXYGENASE"/>
    <property type="match status" value="1"/>
</dbReference>
<comment type="pathway">
    <text evidence="2">Siderophore biosynthesis.</text>
</comment>
<accession>A0ABT9W4K5</accession>
<dbReference type="PANTHER" id="PTHR42802">
    <property type="entry name" value="MONOOXYGENASE"/>
    <property type="match status" value="1"/>
</dbReference>
<dbReference type="SUPFAM" id="SSF51905">
    <property type="entry name" value="FAD/NAD(P)-binding domain"/>
    <property type="match status" value="1"/>
</dbReference>
<comment type="catalytic activity">
    <reaction evidence="14">
        <text>L-lysine + NADPH + O2 = N(6)-hydroxy-L-lysine + NADP(+) + H2O</text>
        <dbReference type="Rhea" id="RHEA:23228"/>
        <dbReference type="ChEBI" id="CHEBI:15377"/>
        <dbReference type="ChEBI" id="CHEBI:15379"/>
        <dbReference type="ChEBI" id="CHEBI:32551"/>
        <dbReference type="ChEBI" id="CHEBI:57783"/>
        <dbReference type="ChEBI" id="CHEBI:57820"/>
        <dbReference type="ChEBI" id="CHEBI:58349"/>
        <dbReference type="EC" id="1.14.13.59"/>
    </reaction>
</comment>
<dbReference type="RefSeq" id="WP_307397704.1">
    <property type="nucleotide sequence ID" value="NZ_BAAADK010000020.1"/>
</dbReference>
<protein>
    <recommendedName>
        <fullName evidence="5">L-lysine N6-monooxygenase MbtG</fullName>
        <ecNumber evidence="4">1.14.13.59</ecNumber>
    </recommendedName>
    <alternativeName>
        <fullName evidence="13">Lysine 6-N-hydroxylase</fullName>
    </alternativeName>
    <alternativeName>
        <fullName evidence="12">Lysine N6-hydroxylase</fullName>
    </alternativeName>
    <alternativeName>
        <fullName evidence="10">Lysine-N-oxygenase</fullName>
    </alternativeName>
    <alternativeName>
        <fullName evidence="11">Mycobactin synthase protein G</fullName>
    </alternativeName>
</protein>
<evidence type="ECO:0000256" key="8">
    <source>
        <dbReference type="ARBA" id="ARBA00022857"/>
    </source>
</evidence>
<organism evidence="15 16">
    <name type="scientific">Caldalkalibacillus horti</name>
    <dbReference type="NCBI Taxonomy" id="77523"/>
    <lineage>
        <taxon>Bacteria</taxon>
        <taxon>Bacillati</taxon>
        <taxon>Bacillota</taxon>
        <taxon>Bacilli</taxon>
        <taxon>Bacillales</taxon>
        <taxon>Bacillaceae</taxon>
        <taxon>Caldalkalibacillus</taxon>
    </lineage>
</organism>
<evidence type="ECO:0000256" key="9">
    <source>
        <dbReference type="ARBA" id="ARBA00023002"/>
    </source>
</evidence>
<dbReference type="InterPro" id="IPR036188">
    <property type="entry name" value="FAD/NAD-bd_sf"/>
</dbReference>
<evidence type="ECO:0000313" key="16">
    <source>
        <dbReference type="Proteomes" id="UP001235840"/>
    </source>
</evidence>
<keyword evidence="6" id="KW-0285">Flavoprotein</keyword>
<evidence type="ECO:0000256" key="1">
    <source>
        <dbReference type="ARBA" id="ARBA00001974"/>
    </source>
</evidence>
<evidence type="ECO:0000256" key="10">
    <source>
        <dbReference type="ARBA" id="ARBA00029939"/>
    </source>
</evidence>
<comment type="caution">
    <text evidence="15">The sequence shown here is derived from an EMBL/GenBank/DDBJ whole genome shotgun (WGS) entry which is preliminary data.</text>
</comment>
<keyword evidence="9 15" id="KW-0560">Oxidoreductase</keyword>
<evidence type="ECO:0000256" key="4">
    <source>
        <dbReference type="ARBA" id="ARBA00013076"/>
    </source>
</evidence>
<comment type="similarity">
    <text evidence="3">Belongs to the lysine N(6)-hydroxylase/L-ornithine N(5)-oxygenase family.</text>
</comment>
<evidence type="ECO:0000256" key="5">
    <source>
        <dbReference type="ARBA" id="ARBA00016406"/>
    </source>
</evidence>
<keyword evidence="8" id="KW-0521">NADP</keyword>
<dbReference type="EC" id="1.14.13.59" evidence="4"/>
<dbReference type="Proteomes" id="UP001235840">
    <property type="component" value="Unassembled WGS sequence"/>
</dbReference>
<dbReference type="InterPro" id="IPR025700">
    <property type="entry name" value="Lys/Orn_oxygenase"/>
</dbReference>